<reference evidence="1 2" key="1">
    <citation type="submission" date="2014-10" db="EMBL/GenBank/DDBJ databases">
        <title>Genome sequencing of Vibrio sinaloensis T08.</title>
        <authorList>
            <person name="Chan K.-G."/>
            <person name="Mohamad N.I."/>
        </authorList>
    </citation>
    <scope>NUCLEOTIDE SEQUENCE [LARGE SCALE GENOMIC DNA]</scope>
    <source>
        <strain evidence="1 2">T08</strain>
    </source>
</reference>
<evidence type="ECO:0000313" key="1">
    <source>
        <dbReference type="EMBL" id="KGY10701.1"/>
    </source>
</evidence>
<dbReference type="OrthoDB" id="225238at2"/>
<proteinExistence type="predicted"/>
<accession>A0A0A5I4B8</accession>
<comment type="caution">
    <text evidence="1">The sequence shown here is derived from an EMBL/GenBank/DDBJ whole genome shotgun (WGS) entry which is preliminary data.</text>
</comment>
<dbReference type="STRING" id="379097.SE23_10690"/>
<evidence type="ECO:0000313" key="2">
    <source>
        <dbReference type="Proteomes" id="UP000030451"/>
    </source>
</evidence>
<dbReference type="PANTHER" id="PTHR35841">
    <property type="entry name" value="PHOSPHONATES-BINDING PERIPLASMIC PROTEIN"/>
    <property type="match status" value="1"/>
</dbReference>
<dbReference type="AlphaFoldDB" id="A0A0A5I4B8"/>
<dbReference type="PANTHER" id="PTHR35841:SF1">
    <property type="entry name" value="PHOSPHONATES-BINDING PERIPLASMIC PROTEIN"/>
    <property type="match status" value="1"/>
</dbReference>
<sequence length="298" mass="33533">MGFSHPIHAEQNTSARTLNYGVISSKPNKRIKDSYPLFSYVAKQLADSGFEGAQVHVYSSIDELASDLQSGRIDLISSTIYPALLLKNKAQAQPFLVRWKKGEASYSSVFVANNRQRYNDLSELQGKVIGFEDRNSTSGYFLPMVTLLNQGLEVQHITSAQQQPDSDKIGYFFFDDRLRETNEVNMSMWAAKGKVDAIAYSSSNWTNPKDTPAALKQRLHMFAQTGHYPRSIISVSSKLDPAVAEKLRSVLLNLDQSDMGKKVLQSYQETKRFSVIDSNAEKLLDEAEQLLSQFEEQK</sequence>
<dbReference type="Gene3D" id="3.40.190.10">
    <property type="entry name" value="Periplasmic binding protein-like II"/>
    <property type="match status" value="2"/>
</dbReference>
<dbReference type="EMBL" id="JRWP01000002">
    <property type="protein sequence ID" value="KGY10701.1"/>
    <property type="molecule type" value="Genomic_DNA"/>
</dbReference>
<gene>
    <name evidence="1" type="ORF">NM06_00965</name>
</gene>
<organism evidence="1 2">
    <name type="scientific">Photobacterium sp. (strain ATCC 43367)</name>
    <dbReference type="NCBI Taxonomy" id="379097"/>
    <lineage>
        <taxon>Bacteria</taxon>
        <taxon>Pseudomonadati</taxon>
        <taxon>Pseudomonadota</taxon>
        <taxon>Gammaproteobacteria</taxon>
        <taxon>Vibrionales</taxon>
        <taxon>Vibrionaceae</taxon>
        <taxon>Vibrio</taxon>
        <taxon>Vibrio oreintalis group</taxon>
    </lineage>
</organism>
<dbReference type="Pfam" id="PF12974">
    <property type="entry name" value="Phosphonate-bd"/>
    <property type="match status" value="1"/>
</dbReference>
<dbReference type="SUPFAM" id="SSF53850">
    <property type="entry name" value="Periplasmic binding protein-like II"/>
    <property type="match status" value="1"/>
</dbReference>
<dbReference type="Proteomes" id="UP000030451">
    <property type="component" value="Unassembled WGS sequence"/>
</dbReference>
<name>A0A0A5I4B8_PHOS4</name>
<protein>
    <submittedName>
        <fullName evidence="1">Alkylphosphonate ABC transporter</fullName>
    </submittedName>
</protein>